<name>A0A9Q1FET4_SYNKA</name>
<evidence type="ECO:0000256" key="1">
    <source>
        <dbReference type="SAM" id="MobiDB-lite"/>
    </source>
</evidence>
<dbReference type="AlphaFoldDB" id="A0A9Q1FET4"/>
<dbReference type="EMBL" id="JAINUF010000006">
    <property type="protein sequence ID" value="KAJ8356940.1"/>
    <property type="molecule type" value="Genomic_DNA"/>
</dbReference>
<evidence type="ECO:0000313" key="2">
    <source>
        <dbReference type="EMBL" id="KAJ8356940.1"/>
    </source>
</evidence>
<comment type="caution">
    <text evidence="2">The sequence shown here is derived from an EMBL/GenBank/DDBJ whole genome shotgun (WGS) entry which is preliminary data.</text>
</comment>
<protein>
    <submittedName>
        <fullName evidence="2">Uncharacterized protein</fullName>
    </submittedName>
</protein>
<sequence length="327" mass="36649">MMLGEEVTTLRLPSHPLASVMSSSSRTFSGNEVRLQKLVKEQLKTQVGRVRGDIIYCEGETSTNLSTGVANGDYVFKHPEADTMLLSAHAKLRTRNYTGTVVLDCEDTDVFVQAAYVSQQLRGDLLIKRKHALINCCAMLSEEAADIIIPLHVITGSDHTSGFYRHGKKKVLEKVMTDPEARELLERVGESLELEDEVRADMKAFVHSIVYAESADVTCGQARASKWHKLKKSTIRLPPDDDSLDLNVERTNYITYCQLHYNLLEHPSPIGHGWELVNGKCRPVHHTFPPCPSSSHLMTVQMRSSSDDERTKPSATWKSKVQERTTS</sequence>
<keyword evidence="3" id="KW-1185">Reference proteome</keyword>
<feature type="region of interest" description="Disordered" evidence="1">
    <location>
        <begin position="301"/>
        <end position="327"/>
    </location>
</feature>
<proteinExistence type="predicted"/>
<evidence type="ECO:0000313" key="3">
    <source>
        <dbReference type="Proteomes" id="UP001152622"/>
    </source>
</evidence>
<dbReference type="OrthoDB" id="10492317at2759"/>
<reference evidence="2" key="1">
    <citation type="journal article" date="2023" name="Science">
        <title>Genome structures resolve the early diversification of teleost fishes.</title>
        <authorList>
            <person name="Parey E."/>
            <person name="Louis A."/>
            <person name="Montfort J."/>
            <person name="Bouchez O."/>
            <person name="Roques C."/>
            <person name="Iampietro C."/>
            <person name="Lluch J."/>
            <person name="Castinel A."/>
            <person name="Donnadieu C."/>
            <person name="Desvignes T."/>
            <person name="Floi Bucao C."/>
            <person name="Jouanno E."/>
            <person name="Wen M."/>
            <person name="Mejri S."/>
            <person name="Dirks R."/>
            <person name="Jansen H."/>
            <person name="Henkel C."/>
            <person name="Chen W.J."/>
            <person name="Zahm M."/>
            <person name="Cabau C."/>
            <person name="Klopp C."/>
            <person name="Thompson A.W."/>
            <person name="Robinson-Rechavi M."/>
            <person name="Braasch I."/>
            <person name="Lecointre G."/>
            <person name="Bobe J."/>
            <person name="Postlethwait J.H."/>
            <person name="Berthelot C."/>
            <person name="Roest Crollius H."/>
            <person name="Guiguen Y."/>
        </authorList>
    </citation>
    <scope>NUCLEOTIDE SEQUENCE</scope>
    <source>
        <strain evidence="2">WJC10195</strain>
    </source>
</reference>
<gene>
    <name evidence="2" type="ORF">SKAU_G00197340</name>
</gene>
<dbReference type="Proteomes" id="UP001152622">
    <property type="component" value="Chromosome 6"/>
</dbReference>
<accession>A0A9Q1FET4</accession>
<organism evidence="2 3">
    <name type="scientific">Synaphobranchus kaupii</name>
    <name type="common">Kaup's arrowtooth eel</name>
    <dbReference type="NCBI Taxonomy" id="118154"/>
    <lineage>
        <taxon>Eukaryota</taxon>
        <taxon>Metazoa</taxon>
        <taxon>Chordata</taxon>
        <taxon>Craniata</taxon>
        <taxon>Vertebrata</taxon>
        <taxon>Euteleostomi</taxon>
        <taxon>Actinopterygii</taxon>
        <taxon>Neopterygii</taxon>
        <taxon>Teleostei</taxon>
        <taxon>Anguilliformes</taxon>
        <taxon>Synaphobranchidae</taxon>
        <taxon>Synaphobranchus</taxon>
    </lineage>
</organism>